<reference evidence="2 3" key="1">
    <citation type="submission" date="2018-11" db="EMBL/GenBank/DDBJ databases">
        <authorList>
            <consortium name="Pathogen Informatics"/>
        </authorList>
    </citation>
    <scope>NUCLEOTIDE SEQUENCE [LARGE SCALE GENOMIC DNA]</scope>
</reference>
<feature type="region of interest" description="Disordered" evidence="1">
    <location>
        <begin position="1"/>
        <end position="21"/>
    </location>
</feature>
<feature type="compositionally biased region" description="Polar residues" evidence="1">
    <location>
        <begin position="206"/>
        <end position="221"/>
    </location>
</feature>
<gene>
    <name evidence="2" type="ORF">DILT_LOCUS3255</name>
</gene>
<name>A0A3P6UVR3_DIBLA</name>
<evidence type="ECO:0000313" key="3">
    <source>
        <dbReference type="Proteomes" id="UP000281553"/>
    </source>
</evidence>
<protein>
    <submittedName>
        <fullName evidence="2">Uncharacterized protein</fullName>
    </submittedName>
</protein>
<evidence type="ECO:0000313" key="2">
    <source>
        <dbReference type="EMBL" id="VDK81621.1"/>
    </source>
</evidence>
<feature type="region of interest" description="Disordered" evidence="1">
    <location>
        <begin position="203"/>
        <end position="352"/>
    </location>
</feature>
<feature type="region of interest" description="Disordered" evidence="1">
    <location>
        <begin position="160"/>
        <end position="180"/>
    </location>
</feature>
<dbReference type="OrthoDB" id="10451710at2759"/>
<feature type="compositionally biased region" description="Polar residues" evidence="1">
    <location>
        <begin position="76"/>
        <end position="93"/>
    </location>
</feature>
<organism evidence="2 3">
    <name type="scientific">Dibothriocephalus latus</name>
    <name type="common">Fish tapeworm</name>
    <name type="synonym">Diphyllobothrium latum</name>
    <dbReference type="NCBI Taxonomy" id="60516"/>
    <lineage>
        <taxon>Eukaryota</taxon>
        <taxon>Metazoa</taxon>
        <taxon>Spiralia</taxon>
        <taxon>Lophotrochozoa</taxon>
        <taxon>Platyhelminthes</taxon>
        <taxon>Cestoda</taxon>
        <taxon>Eucestoda</taxon>
        <taxon>Diphyllobothriidea</taxon>
        <taxon>Diphyllobothriidae</taxon>
        <taxon>Dibothriocephalus</taxon>
    </lineage>
</organism>
<feature type="compositionally biased region" description="Polar residues" evidence="1">
    <location>
        <begin position="333"/>
        <end position="345"/>
    </location>
</feature>
<evidence type="ECO:0000256" key="1">
    <source>
        <dbReference type="SAM" id="MobiDB-lite"/>
    </source>
</evidence>
<accession>A0A3P6UVR3</accession>
<proteinExistence type="predicted"/>
<dbReference type="AlphaFoldDB" id="A0A3P6UVR3"/>
<sequence>MNTAFSTDQEEDLVNAPSKRAQHYQRTYVQKMIVVLGYPLSQINCLVQSVARLEHSNQLLWEKFGLLEKPPGATRGQRSPVCTSSPSESPQRGRSTEAVATRVHPDCPLHGREKERLSPRAADNMPFVRVACSPNSPVPPIIYIGKATSGEVRVTETDVFAPREPSRWHSRTGTPPNLPLAPVMSEVVEAETAERRYKIVRDEDVCSSSGQNSPVVRTSGYTPLPIAPPPSTDNAKRDDACSPINCPQDNAKRSVSVGTSDFDRVAGKPPTSVRDPLQQPSGQESIAKRLPMIVDSIEAHRIRLKHPKSTKTPDTGTRSRTNDKEQAFKVSKPNITTSSSTSSGENLPPAPGKLDHLDHALVTFWLFAAPSHLNES</sequence>
<keyword evidence="3" id="KW-1185">Reference proteome</keyword>
<feature type="compositionally biased region" description="Polar residues" evidence="1">
    <location>
        <begin position="310"/>
        <end position="319"/>
    </location>
</feature>
<dbReference type="Proteomes" id="UP000281553">
    <property type="component" value="Unassembled WGS sequence"/>
</dbReference>
<feature type="region of interest" description="Disordered" evidence="1">
    <location>
        <begin position="71"/>
        <end position="100"/>
    </location>
</feature>
<dbReference type="EMBL" id="UYRU01043371">
    <property type="protein sequence ID" value="VDK81621.1"/>
    <property type="molecule type" value="Genomic_DNA"/>
</dbReference>